<dbReference type="OrthoDB" id="222550at2"/>
<gene>
    <name evidence="4" type="ORF">SAMN02927921_03110</name>
</gene>
<keyword evidence="5" id="KW-1185">Reference proteome</keyword>
<sequence length="369" mass="42170">MNLFRFQSLCIAAIIIVLVSACTGDRIPGTSAMHPKAQIDFVKRQLEQDKAPFTAAFGILTEKADAAFGTSHHAVEDFAVPGFYQDKENHRRLSLGLQTDAIGAYSCALVWALTGQSRYADRALYFLKGWATVNKRYSEMDGSLVMSYSGTALLFAANLLKDYEEWNAEDQQQFEWWTRHVFRDAANSIRFRNNNSGDWSRFASLLADVYLEDTADFEENIRLIKSDLFEKIATDGHLVEEVKREKNGIWYTHFSLAPLTASMWVIYNHTGENLFFLEKDGASVNKALDYLLYYNRHPQEWPFFKGPATGHADSRYGFWPANLLEAMRPVYRSTAYETFVAPYRPLVYVAHDFAWVFPSLMPLSLDGYP</sequence>
<protein>
    <submittedName>
        <fullName evidence="4">Alginate lyase</fullName>
    </submittedName>
</protein>
<dbReference type="SUPFAM" id="SSF48230">
    <property type="entry name" value="Chondroitin AC/alginate lyase"/>
    <property type="match status" value="1"/>
</dbReference>
<dbReference type="EMBL" id="FPJE01000018">
    <property type="protein sequence ID" value="SFW66347.1"/>
    <property type="molecule type" value="Genomic_DNA"/>
</dbReference>
<evidence type="ECO:0000313" key="5">
    <source>
        <dbReference type="Proteomes" id="UP000182248"/>
    </source>
</evidence>
<dbReference type="GO" id="GO:0016829">
    <property type="term" value="F:lyase activity"/>
    <property type="evidence" value="ECO:0007669"/>
    <property type="project" value="UniProtKB-KW"/>
</dbReference>
<evidence type="ECO:0000259" key="3">
    <source>
        <dbReference type="Pfam" id="PF05426"/>
    </source>
</evidence>
<evidence type="ECO:0000256" key="2">
    <source>
        <dbReference type="ARBA" id="ARBA00023239"/>
    </source>
</evidence>
<dbReference type="Proteomes" id="UP000182248">
    <property type="component" value="Unassembled WGS sequence"/>
</dbReference>
<dbReference type="Gene3D" id="1.50.10.100">
    <property type="entry name" value="Chondroitin AC/alginate lyase"/>
    <property type="match status" value="1"/>
</dbReference>
<dbReference type="AlphaFoldDB" id="A0A1K1R3A9"/>
<feature type="domain" description="Alginate lyase" evidence="3">
    <location>
        <begin position="91"/>
        <end position="301"/>
    </location>
</feature>
<organism evidence="4 5">
    <name type="scientific">Sinomicrobium oceani</name>
    <dbReference type="NCBI Taxonomy" id="1150368"/>
    <lineage>
        <taxon>Bacteria</taxon>
        <taxon>Pseudomonadati</taxon>
        <taxon>Bacteroidota</taxon>
        <taxon>Flavobacteriia</taxon>
        <taxon>Flavobacteriales</taxon>
        <taxon>Flavobacteriaceae</taxon>
        <taxon>Sinomicrobium</taxon>
    </lineage>
</organism>
<name>A0A1K1R3A9_9FLAO</name>
<keyword evidence="1" id="KW-0732">Signal</keyword>
<dbReference type="InterPro" id="IPR008397">
    <property type="entry name" value="Alginate_lyase_dom"/>
</dbReference>
<reference evidence="4 5" key="1">
    <citation type="submission" date="2016-11" db="EMBL/GenBank/DDBJ databases">
        <authorList>
            <person name="Jaros S."/>
            <person name="Januszkiewicz K."/>
            <person name="Wedrychowicz H."/>
        </authorList>
    </citation>
    <scope>NUCLEOTIDE SEQUENCE [LARGE SCALE GENOMIC DNA]</scope>
    <source>
        <strain evidence="4 5">CGMCC 1.12145</strain>
    </source>
</reference>
<evidence type="ECO:0000256" key="1">
    <source>
        <dbReference type="ARBA" id="ARBA00022729"/>
    </source>
</evidence>
<dbReference type="RefSeq" id="WP_083564958.1">
    <property type="nucleotide sequence ID" value="NZ_FPJE01000018.1"/>
</dbReference>
<dbReference type="PROSITE" id="PS51257">
    <property type="entry name" value="PROKAR_LIPOPROTEIN"/>
    <property type="match status" value="1"/>
</dbReference>
<dbReference type="InterPro" id="IPR008929">
    <property type="entry name" value="Chondroitin_lyas"/>
</dbReference>
<dbReference type="Pfam" id="PF05426">
    <property type="entry name" value="Alginate_lyase"/>
    <property type="match status" value="1"/>
</dbReference>
<proteinExistence type="predicted"/>
<dbReference type="GO" id="GO:0042597">
    <property type="term" value="C:periplasmic space"/>
    <property type="evidence" value="ECO:0007669"/>
    <property type="project" value="InterPro"/>
</dbReference>
<dbReference type="STRING" id="1150368.SAMN02927921_03110"/>
<evidence type="ECO:0000313" key="4">
    <source>
        <dbReference type="EMBL" id="SFW66347.1"/>
    </source>
</evidence>
<keyword evidence="2 4" id="KW-0456">Lyase</keyword>
<accession>A0A1K1R3A9</accession>